<organism evidence="1 2">
    <name type="scientific">Camellia lanceoleosa</name>
    <dbReference type="NCBI Taxonomy" id="1840588"/>
    <lineage>
        <taxon>Eukaryota</taxon>
        <taxon>Viridiplantae</taxon>
        <taxon>Streptophyta</taxon>
        <taxon>Embryophyta</taxon>
        <taxon>Tracheophyta</taxon>
        <taxon>Spermatophyta</taxon>
        <taxon>Magnoliopsida</taxon>
        <taxon>eudicotyledons</taxon>
        <taxon>Gunneridae</taxon>
        <taxon>Pentapetalae</taxon>
        <taxon>asterids</taxon>
        <taxon>Ericales</taxon>
        <taxon>Theaceae</taxon>
        <taxon>Camellia</taxon>
    </lineage>
</organism>
<evidence type="ECO:0000313" key="2">
    <source>
        <dbReference type="Proteomes" id="UP001060215"/>
    </source>
</evidence>
<name>A0ACC0HJC8_9ERIC</name>
<evidence type="ECO:0000313" key="1">
    <source>
        <dbReference type="EMBL" id="KAI8013325.1"/>
    </source>
</evidence>
<gene>
    <name evidence="1" type="ORF">LOK49_LG05G02147</name>
</gene>
<accession>A0ACC0HJC8</accession>
<dbReference type="EMBL" id="CM045761">
    <property type="protein sequence ID" value="KAI8013325.1"/>
    <property type="molecule type" value="Genomic_DNA"/>
</dbReference>
<dbReference type="Proteomes" id="UP001060215">
    <property type="component" value="Chromosome 4"/>
</dbReference>
<comment type="caution">
    <text evidence="1">The sequence shown here is derived from an EMBL/GenBank/DDBJ whole genome shotgun (WGS) entry which is preliminary data.</text>
</comment>
<reference evidence="1 2" key="1">
    <citation type="journal article" date="2022" name="Plant J.">
        <title>Chromosome-level genome of Camellia lanceoleosa provides a valuable resource for understanding genome evolution and self-incompatibility.</title>
        <authorList>
            <person name="Gong W."/>
            <person name="Xiao S."/>
            <person name="Wang L."/>
            <person name="Liao Z."/>
            <person name="Chang Y."/>
            <person name="Mo W."/>
            <person name="Hu G."/>
            <person name="Li W."/>
            <person name="Zhao G."/>
            <person name="Zhu H."/>
            <person name="Hu X."/>
            <person name="Ji K."/>
            <person name="Xiang X."/>
            <person name="Song Q."/>
            <person name="Yuan D."/>
            <person name="Jin S."/>
            <person name="Zhang L."/>
        </authorList>
    </citation>
    <scope>NUCLEOTIDE SEQUENCE [LARGE SCALE GENOMIC DNA]</scope>
    <source>
        <strain evidence="1">SQ_2022a</strain>
    </source>
</reference>
<sequence>MMQFFGCPVEYRKKTLESMMYDPENRCHPQIENSSSRRAAAIPIRANGVDSCTALSDSSVGTESPKTTQQNGMPLWLGVGLKKANVVSASGILKYTYKDLQIATCNFTTLIGQGAFGPVYKAQMLTGETITVKVLAIDSNQGAKEFQTECTSKEGGSETMDLIDCRIKVWWPMEKKYLLLKIRKRLRDICRPKKTTYIELPDFLTHPFSVKE</sequence>
<protein>
    <submittedName>
        <fullName evidence="1">Calcium/calmodulin-regulated receptor-like kinase 1</fullName>
    </submittedName>
</protein>
<keyword evidence="2" id="KW-1185">Reference proteome</keyword>
<proteinExistence type="predicted"/>